<evidence type="ECO:0000313" key="3">
    <source>
        <dbReference type="Proteomes" id="UP000029452"/>
    </source>
</evidence>
<proteinExistence type="predicted"/>
<keyword evidence="1" id="KW-1133">Transmembrane helix</keyword>
<keyword evidence="1" id="KW-0812">Transmembrane</keyword>
<gene>
    <name evidence="2" type="ORF">LptCag_0718</name>
</gene>
<dbReference type="AlphaFoldDB" id="A0A094WEN6"/>
<name>A0A094WEN6_9BACT</name>
<accession>A0A094WEN6</accession>
<reference evidence="2 3" key="1">
    <citation type="submission" date="2014-06" db="EMBL/GenBank/DDBJ databases">
        <title>Draft genome sequence of iron oxidizing acidophile Leptospirillum ferriphilum DSM14647.</title>
        <authorList>
            <person name="Cardenas J.P."/>
            <person name="Lazcano M."/>
            <person name="Ossandon F.J."/>
            <person name="Corbett M."/>
            <person name="Holmes D.S."/>
            <person name="Watkin E."/>
        </authorList>
    </citation>
    <scope>NUCLEOTIDE SEQUENCE [LARGE SCALE GENOMIC DNA]</scope>
    <source>
        <strain evidence="2 3">DSM 14647</strain>
    </source>
</reference>
<dbReference type="PATRIC" id="fig|178606.4.peg.1251"/>
<protein>
    <submittedName>
        <fullName evidence="2">Uncharacterized protein</fullName>
    </submittedName>
</protein>
<keyword evidence="1" id="KW-0472">Membrane</keyword>
<comment type="caution">
    <text evidence="2">The sequence shown here is derived from an EMBL/GenBank/DDBJ whole genome shotgun (WGS) entry which is preliminary data.</text>
</comment>
<evidence type="ECO:0000256" key="1">
    <source>
        <dbReference type="SAM" id="Phobius"/>
    </source>
</evidence>
<feature type="transmembrane region" description="Helical" evidence="1">
    <location>
        <begin position="79"/>
        <end position="96"/>
    </location>
</feature>
<sequence>MLQLSGKAGSITKRFSGKNELFPPLLMTDHSFLDHCPQRFLTKGFHEKFVKRIAMTVFQHFLIFHPKKDPPRMDKQTHWLGYVAGILSLIFAAMFLHG</sequence>
<evidence type="ECO:0000313" key="2">
    <source>
        <dbReference type="EMBL" id="KGA94092.1"/>
    </source>
</evidence>
<organism evidence="2 3">
    <name type="scientific">Leptospirillum ferriphilum</name>
    <dbReference type="NCBI Taxonomy" id="178606"/>
    <lineage>
        <taxon>Bacteria</taxon>
        <taxon>Pseudomonadati</taxon>
        <taxon>Nitrospirota</taxon>
        <taxon>Nitrospiria</taxon>
        <taxon>Nitrospirales</taxon>
        <taxon>Nitrospiraceae</taxon>
        <taxon>Leptospirillum</taxon>
    </lineage>
</organism>
<dbReference type="Proteomes" id="UP000029452">
    <property type="component" value="Unassembled WGS sequence"/>
</dbReference>
<dbReference type="EMBL" id="JPGK01000004">
    <property type="protein sequence ID" value="KGA94092.1"/>
    <property type="molecule type" value="Genomic_DNA"/>
</dbReference>